<dbReference type="SUPFAM" id="SSF56112">
    <property type="entry name" value="Protein kinase-like (PK-like)"/>
    <property type="match status" value="1"/>
</dbReference>
<evidence type="ECO:0000256" key="6">
    <source>
        <dbReference type="ARBA" id="ARBA00022741"/>
    </source>
</evidence>
<dbReference type="FunFam" id="2.60.120.430:FF:000007">
    <property type="entry name" value="FERONIA receptor-like kinase"/>
    <property type="match status" value="1"/>
</dbReference>
<dbReference type="InterPro" id="IPR001245">
    <property type="entry name" value="Ser-Thr/Tyr_kinase_cat_dom"/>
</dbReference>
<evidence type="ECO:0000256" key="14">
    <source>
        <dbReference type="SAM" id="Phobius"/>
    </source>
</evidence>
<keyword evidence="5" id="KW-0732">Signal</keyword>
<organism evidence="16 17">
    <name type="scientific">Acer saccharum</name>
    <name type="common">Sugar maple</name>
    <dbReference type="NCBI Taxonomy" id="4024"/>
    <lineage>
        <taxon>Eukaryota</taxon>
        <taxon>Viridiplantae</taxon>
        <taxon>Streptophyta</taxon>
        <taxon>Embryophyta</taxon>
        <taxon>Tracheophyta</taxon>
        <taxon>Spermatophyta</taxon>
        <taxon>Magnoliopsida</taxon>
        <taxon>eudicotyledons</taxon>
        <taxon>Gunneridae</taxon>
        <taxon>Pentapetalae</taxon>
        <taxon>rosids</taxon>
        <taxon>malvids</taxon>
        <taxon>Sapindales</taxon>
        <taxon>Sapindaceae</taxon>
        <taxon>Hippocastanoideae</taxon>
        <taxon>Acereae</taxon>
        <taxon>Acer</taxon>
    </lineage>
</organism>
<evidence type="ECO:0000256" key="11">
    <source>
        <dbReference type="ARBA" id="ARBA00023180"/>
    </source>
</evidence>
<dbReference type="Gene3D" id="3.30.200.20">
    <property type="entry name" value="Phosphorylase Kinase, domain 1"/>
    <property type="match status" value="1"/>
</dbReference>
<evidence type="ECO:0000256" key="13">
    <source>
        <dbReference type="SAM" id="MobiDB-lite"/>
    </source>
</evidence>
<keyword evidence="4 14" id="KW-0812">Transmembrane</keyword>
<dbReference type="PROSITE" id="PS00107">
    <property type="entry name" value="PROTEIN_KINASE_ATP"/>
    <property type="match status" value="1"/>
</dbReference>
<keyword evidence="3" id="KW-0808">Transferase</keyword>
<dbReference type="Pfam" id="PF07714">
    <property type="entry name" value="PK_Tyr_Ser-Thr"/>
    <property type="match status" value="1"/>
</dbReference>
<protein>
    <recommendedName>
        <fullName evidence="15">Protein kinase domain-containing protein</fullName>
    </recommendedName>
</protein>
<evidence type="ECO:0000256" key="1">
    <source>
        <dbReference type="ARBA" id="ARBA00004479"/>
    </source>
</evidence>
<dbReference type="GO" id="GO:0004674">
    <property type="term" value="F:protein serine/threonine kinase activity"/>
    <property type="evidence" value="ECO:0007669"/>
    <property type="project" value="UniProtKB-KW"/>
</dbReference>
<dbReference type="Gene3D" id="1.10.510.10">
    <property type="entry name" value="Transferase(Phosphotransferase) domain 1"/>
    <property type="match status" value="1"/>
</dbReference>
<dbReference type="Gene3D" id="2.60.120.430">
    <property type="entry name" value="Galactose-binding lectin"/>
    <property type="match status" value="2"/>
</dbReference>
<evidence type="ECO:0000256" key="4">
    <source>
        <dbReference type="ARBA" id="ARBA00022692"/>
    </source>
</evidence>
<evidence type="ECO:0000259" key="15">
    <source>
        <dbReference type="PROSITE" id="PS50011"/>
    </source>
</evidence>
<reference evidence="16" key="1">
    <citation type="journal article" date="2022" name="Plant J.">
        <title>Strategies of tolerance reflected in two North American maple genomes.</title>
        <authorList>
            <person name="McEvoy S.L."/>
            <person name="Sezen U.U."/>
            <person name="Trouern-Trend A."/>
            <person name="McMahon S.M."/>
            <person name="Schaberg P.G."/>
            <person name="Yang J."/>
            <person name="Wegrzyn J.L."/>
            <person name="Swenson N.G."/>
        </authorList>
    </citation>
    <scope>NUCLEOTIDE SEQUENCE</scope>
    <source>
        <strain evidence="16">NS2018</strain>
    </source>
</reference>
<feature type="compositionally biased region" description="Low complexity" evidence="13">
    <location>
        <begin position="83"/>
        <end position="92"/>
    </location>
</feature>
<evidence type="ECO:0000256" key="12">
    <source>
        <dbReference type="PROSITE-ProRule" id="PRU10141"/>
    </source>
</evidence>
<dbReference type="InterPro" id="IPR017441">
    <property type="entry name" value="Protein_kinase_ATP_BS"/>
</dbReference>
<dbReference type="Pfam" id="PF12819">
    <property type="entry name" value="Malectin_like"/>
    <property type="match status" value="1"/>
</dbReference>
<keyword evidence="2" id="KW-0723">Serine/threonine-protein kinase</keyword>
<dbReference type="PANTHER" id="PTHR34590:SF15">
    <property type="entry name" value="PROTEIN KINASE DOMAIN-CONTAINING PROTEIN"/>
    <property type="match status" value="1"/>
</dbReference>
<dbReference type="FunFam" id="1.10.510.10:FF:000252">
    <property type="entry name" value="Receptor-like protein kinase FERONIA"/>
    <property type="match status" value="1"/>
</dbReference>
<dbReference type="PANTHER" id="PTHR34590">
    <property type="entry name" value="OS03G0124300 PROTEIN-RELATED"/>
    <property type="match status" value="1"/>
</dbReference>
<dbReference type="EMBL" id="JAUESC010000003">
    <property type="protein sequence ID" value="KAK0599438.1"/>
    <property type="molecule type" value="Genomic_DNA"/>
</dbReference>
<dbReference type="Proteomes" id="UP001168877">
    <property type="component" value="Unassembled WGS sequence"/>
</dbReference>
<dbReference type="InterPro" id="IPR000719">
    <property type="entry name" value="Prot_kinase_dom"/>
</dbReference>
<dbReference type="PROSITE" id="PS50011">
    <property type="entry name" value="PROTEIN_KINASE_DOM"/>
    <property type="match status" value="1"/>
</dbReference>
<evidence type="ECO:0000256" key="8">
    <source>
        <dbReference type="ARBA" id="ARBA00022840"/>
    </source>
</evidence>
<dbReference type="AlphaFoldDB" id="A0AA39SXR1"/>
<gene>
    <name evidence="16" type="ORF">LWI29_005306</name>
</gene>
<evidence type="ECO:0000256" key="7">
    <source>
        <dbReference type="ARBA" id="ARBA00022777"/>
    </source>
</evidence>
<feature type="region of interest" description="Disordered" evidence="13">
    <location>
        <begin position="77"/>
        <end position="101"/>
    </location>
</feature>
<accession>A0AA39SXR1</accession>
<keyword evidence="7" id="KW-0418">Kinase</keyword>
<keyword evidence="17" id="KW-1185">Reference proteome</keyword>
<dbReference type="GO" id="GO:0004714">
    <property type="term" value="F:transmembrane receptor protein tyrosine kinase activity"/>
    <property type="evidence" value="ECO:0007669"/>
    <property type="project" value="InterPro"/>
</dbReference>
<feature type="transmembrane region" description="Helical" evidence="14">
    <location>
        <begin position="469"/>
        <end position="491"/>
    </location>
</feature>
<evidence type="ECO:0000313" key="17">
    <source>
        <dbReference type="Proteomes" id="UP001168877"/>
    </source>
</evidence>
<keyword evidence="6 12" id="KW-0547">Nucleotide-binding</keyword>
<dbReference type="SMART" id="SM00220">
    <property type="entry name" value="S_TKc"/>
    <property type="match status" value="1"/>
</dbReference>
<dbReference type="InterPro" id="IPR024788">
    <property type="entry name" value="Malectin-like_Carb-bd_dom"/>
</dbReference>
<evidence type="ECO:0000313" key="16">
    <source>
        <dbReference type="EMBL" id="KAK0599438.1"/>
    </source>
</evidence>
<dbReference type="GO" id="GO:0010038">
    <property type="term" value="P:response to metal ion"/>
    <property type="evidence" value="ECO:0007669"/>
    <property type="project" value="UniProtKB-ARBA"/>
</dbReference>
<evidence type="ECO:0000256" key="5">
    <source>
        <dbReference type="ARBA" id="ARBA00022729"/>
    </source>
</evidence>
<dbReference type="PROSITE" id="PS00108">
    <property type="entry name" value="PROTEIN_KINASE_ST"/>
    <property type="match status" value="1"/>
</dbReference>
<proteinExistence type="predicted"/>
<name>A0AA39SXR1_ACESA</name>
<feature type="transmembrane region" description="Helical" evidence="14">
    <location>
        <begin position="12"/>
        <end position="31"/>
    </location>
</feature>
<feature type="compositionally biased region" description="Low complexity" evidence="13">
    <location>
        <begin position="447"/>
        <end position="458"/>
    </location>
</feature>
<dbReference type="FunFam" id="2.60.120.430:FF:000003">
    <property type="entry name" value="FERONIA receptor-like kinase"/>
    <property type="match status" value="1"/>
</dbReference>
<comment type="subcellular location">
    <subcellularLocation>
        <location evidence="1">Membrane</location>
        <topology evidence="1">Single-pass type I membrane protein</topology>
    </subcellularLocation>
</comment>
<feature type="binding site" evidence="12">
    <location>
        <position position="586"/>
    </location>
    <ligand>
        <name>ATP</name>
        <dbReference type="ChEBI" id="CHEBI:30616"/>
    </ligand>
</feature>
<dbReference type="CDD" id="cd14066">
    <property type="entry name" value="STKc_IRAK"/>
    <property type="match status" value="1"/>
</dbReference>
<evidence type="ECO:0000256" key="10">
    <source>
        <dbReference type="ARBA" id="ARBA00023136"/>
    </source>
</evidence>
<dbReference type="FunFam" id="3.30.200.20:FF:000645">
    <property type="entry name" value="Receptor-like protein kinase FERONIA"/>
    <property type="match status" value="1"/>
</dbReference>
<dbReference type="GO" id="GO:0005524">
    <property type="term" value="F:ATP binding"/>
    <property type="evidence" value="ECO:0007669"/>
    <property type="project" value="UniProtKB-UniRule"/>
</dbReference>
<keyword evidence="9 14" id="KW-1133">Transmembrane helix</keyword>
<feature type="region of interest" description="Disordered" evidence="13">
    <location>
        <begin position="440"/>
        <end position="461"/>
    </location>
</feature>
<sequence>MDKIHKKYLLTNYTPTMLFSPLYIIFFFHHLSVPVASDSPHVYNPTETIFLYCGSSDNNITSQDGLRTWIGDTKSEHFPPNPANNASTPAKPSKQPRSTSENIPYMSARLSSSQFSYTFNLTPGQKFIRLYFYETSYQNLDGSKAFFSVKAGSFTLLSNFSTSLAAYFSGQDTILKEFCVNVQENQNLDITFTPSQDYKDSYAFINGIEIVSMPLNLYYTTATNETRYPFLGQTAGSLYSLSNSNALEMVYRVNVGGSFISAQYDTGMYRTWSDDVSYLTEAHPSAVPVNLTLQPNFSLIPNYSAPVVVYQTARTMGKDTKANEKYRLTWEFPVDSAFTYLVRLHFCEFQPEITVTGNRKFEIYIANQTAEKQADVIDWGGGGSGVPVYKDYAVNMGSKANQKKQNLSIALNPALAYTTNYSDAILNGVEIFKVDSSGSLAGPNPDPQTTPTTVAPPTSGNNRSNNHKIIIAVVVGIVSSFVAVSVVLLFIRRRKISKMKKYSGSHSVEKSWWGRFLSFTTTNKSTKSNSSSLPSDLCSHFSLSEMKSATNNFDKVFIIGVGGFGNVYKGFINSTNGSGTTQVAIKRLNPGSQQGAHEFKTEIEMLSQLRYLHLVSLIGYCNDAGEMILVYDYMPRGTLRDHLYGSDNPPLSWNQRLQICISAGRGLNYLHTEAKQVIIHRDVKTTNILLDENWVAKVSDFGLSKVGPTSTTSKAHVSTAVKGSVGYLDPEYIRLQRLTEKSDVYSFGVVLCEVICARAPIIRTVDKIHKKQGNLAGWAQQCYDQNGTLNQIVDPVLKDKIAPQCLKKFCEVLISCLHDEGIKRPSMSDVVWGLEFALQLQQDYDKVGGGAGNGICVPHLDDDDQTVINNYASDYDSGAMFSRIGEHVLESRTMTTMTISSSDDYGFSSKDSDGKTHARLV</sequence>
<evidence type="ECO:0000256" key="2">
    <source>
        <dbReference type="ARBA" id="ARBA00022527"/>
    </source>
</evidence>
<evidence type="ECO:0000256" key="3">
    <source>
        <dbReference type="ARBA" id="ARBA00022679"/>
    </source>
</evidence>
<dbReference type="GO" id="GO:0016020">
    <property type="term" value="C:membrane"/>
    <property type="evidence" value="ECO:0007669"/>
    <property type="project" value="UniProtKB-SubCell"/>
</dbReference>
<comment type="caution">
    <text evidence="16">The sequence shown here is derived from an EMBL/GenBank/DDBJ whole genome shotgun (WGS) entry which is preliminary data.</text>
</comment>
<dbReference type="InterPro" id="IPR008271">
    <property type="entry name" value="Ser/Thr_kinase_AS"/>
</dbReference>
<dbReference type="InterPro" id="IPR045272">
    <property type="entry name" value="ANXUR1/2-like"/>
</dbReference>
<keyword evidence="10 14" id="KW-0472">Membrane</keyword>
<feature type="domain" description="Protein kinase" evidence="15">
    <location>
        <begin position="553"/>
        <end position="837"/>
    </location>
</feature>
<dbReference type="InterPro" id="IPR011009">
    <property type="entry name" value="Kinase-like_dom_sf"/>
</dbReference>
<keyword evidence="8 12" id="KW-0067">ATP-binding</keyword>
<keyword evidence="11" id="KW-0325">Glycoprotein</keyword>
<reference evidence="16" key="2">
    <citation type="submission" date="2023-06" db="EMBL/GenBank/DDBJ databases">
        <authorList>
            <person name="Swenson N.G."/>
            <person name="Wegrzyn J.L."/>
            <person name="Mcevoy S.L."/>
        </authorList>
    </citation>
    <scope>NUCLEOTIDE SEQUENCE</scope>
    <source>
        <strain evidence="16">NS2018</strain>
        <tissue evidence="16">Leaf</tissue>
    </source>
</reference>
<evidence type="ECO:0000256" key="9">
    <source>
        <dbReference type="ARBA" id="ARBA00022989"/>
    </source>
</evidence>